<dbReference type="Proteomes" id="UP000249324">
    <property type="component" value="Unassembled WGS sequence"/>
</dbReference>
<sequence length="218" mass="24153">MTTSASGTLRSADLKSDLVKFVRSQVNRLQQRYLADHSDAVAALAKLRRAVGKPAGSALDVYEYTFSEKLVRGWNRDEPSNAETAAHVAITLYAVHQQSRSEGMHVEGRRLGAALGQLARLSAPEAGGDQLNAGVVRRFTAMGTAESFAELCHHLRGLVQLLRTQSIPLDYGLLARDLWLWQFPKHTSKVQFSWGRDFYLKDEKAQAPSLASTEETDR</sequence>
<comment type="caution">
    <text evidence="1">The sequence shown here is derived from an EMBL/GenBank/DDBJ whole genome shotgun (WGS) entry which is preliminary data.</text>
</comment>
<dbReference type="Pfam" id="PF09485">
    <property type="entry name" value="CRISPR_Cse2"/>
    <property type="match status" value="1"/>
</dbReference>
<evidence type="ECO:0000313" key="2">
    <source>
        <dbReference type="Proteomes" id="UP000249324"/>
    </source>
</evidence>
<organism evidence="1 2">
    <name type="scientific">Thermocrispum agreste</name>
    <dbReference type="NCBI Taxonomy" id="37925"/>
    <lineage>
        <taxon>Bacteria</taxon>
        <taxon>Bacillati</taxon>
        <taxon>Actinomycetota</taxon>
        <taxon>Actinomycetes</taxon>
        <taxon>Pseudonocardiales</taxon>
        <taxon>Pseudonocardiaceae</taxon>
        <taxon>Thermocrispum</taxon>
    </lineage>
</organism>
<gene>
    <name evidence="1" type="primary">casB</name>
    <name evidence="1" type="ORF">DIU77_012320</name>
</gene>
<dbReference type="InterPro" id="IPR038287">
    <property type="entry name" value="Cse2_sf"/>
</dbReference>
<reference evidence="1 2" key="1">
    <citation type="journal article" date="2021" name="BMC Genomics">
        <title>Genome-resolved metagenome and metatranscriptome analyses of thermophilic composting reveal key bacterial players and their metabolic interactions.</title>
        <authorList>
            <person name="Braga L.P.P."/>
            <person name="Pereira R.V."/>
            <person name="Martins L.F."/>
            <person name="Moura L.M.S."/>
            <person name="Sanchez F.B."/>
            <person name="Patane J.S.L."/>
            <person name="da Silva A.M."/>
            <person name="Setubal J.C."/>
        </authorList>
    </citation>
    <scope>NUCLEOTIDE SEQUENCE [LARGE SCALE GENOMIC DNA]</scope>
    <source>
        <strain evidence="1">ZC4RG45</strain>
    </source>
</reference>
<name>A0ABD6FGR4_9PSEU</name>
<dbReference type="NCBIfam" id="TIGR02548">
    <property type="entry name" value="casB_cse2"/>
    <property type="match status" value="1"/>
</dbReference>
<evidence type="ECO:0000313" key="1">
    <source>
        <dbReference type="EMBL" id="MFO7193019.1"/>
    </source>
</evidence>
<dbReference type="EMBL" id="QGUI02000156">
    <property type="protein sequence ID" value="MFO7193019.1"/>
    <property type="molecule type" value="Genomic_DNA"/>
</dbReference>
<protein>
    <submittedName>
        <fullName evidence="1">Type I-E CRISPR-associated protein Cse2/CasB</fullName>
    </submittedName>
</protein>
<proteinExistence type="predicted"/>
<dbReference type="Gene3D" id="1.10.520.40">
    <property type="entry name" value="CRISPR-associated protein Cse2"/>
    <property type="match status" value="1"/>
</dbReference>
<accession>A0ABD6FGR4</accession>
<dbReference type="CDD" id="cd09731">
    <property type="entry name" value="Cse2_I-E"/>
    <property type="match status" value="1"/>
</dbReference>
<dbReference type="InterPro" id="IPR013382">
    <property type="entry name" value="CRISPR-assoc_prot_Cse2"/>
</dbReference>
<dbReference type="AlphaFoldDB" id="A0ABD6FGR4"/>